<reference evidence="14" key="2">
    <citation type="submission" date="2020-05" db="UniProtKB">
        <authorList>
            <consortium name="EnsemblMetazoa"/>
        </authorList>
    </citation>
    <scope>IDENTIFICATION</scope>
    <source>
        <strain evidence="14">A-37</strain>
    </source>
</reference>
<dbReference type="Gene3D" id="2.40.10.10">
    <property type="entry name" value="Trypsin-like serine proteases"/>
    <property type="match status" value="2"/>
</dbReference>
<evidence type="ECO:0000313" key="15">
    <source>
        <dbReference type="Proteomes" id="UP000075883"/>
    </source>
</evidence>
<evidence type="ECO:0000256" key="7">
    <source>
        <dbReference type="ARBA" id="ARBA00022825"/>
    </source>
</evidence>
<keyword evidence="7" id="KW-0720">Serine protease</keyword>
<dbReference type="CDD" id="cd00190">
    <property type="entry name" value="Tryp_SPc"/>
    <property type="match status" value="1"/>
</dbReference>
<dbReference type="PRINTS" id="PR00722">
    <property type="entry name" value="CHYMOTRYPSIN"/>
</dbReference>
<dbReference type="FunFam" id="2.40.10.10:FF:000028">
    <property type="entry name" value="Serine protease easter"/>
    <property type="match status" value="1"/>
</dbReference>
<evidence type="ECO:0000256" key="9">
    <source>
        <dbReference type="ARBA" id="ARBA00023157"/>
    </source>
</evidence>
<evidence type="ECO:0000256" key="5">
    <source>
        <dbReference type="ARBA" id="ARBA00022729"/>
    </source>
</evidence>
<keyword evidence="2" id="KW-0964">Secreted</keyword>
<keyword evidence="9" id="KW-1015">Disulfide bond</keyword>
<dbReference type="FunFam" id="2.40.10.10:FF:000036">
    <property type="entry name" value="Trypsin beta"/>
    <property type="match status" value="1"/>
</dbReference>
<dbReference type="STRING" id="139723.A0A182MRT3"/>
<evidence type="ECO:0000256" key="10">
    <source>
        <dbReference type="ARBA" id="ARBA00023180"/>
    </source>
</evidence>
<evidence type="ECO:0000259" key="13">
    <source>
        <dbReference type="PROSITE" id="PS50240"/>
    </source>
</evidence>
<keyword evidence="3" id="KW-0399">Innate immunity</keyword>
<evidence type="ECO:0000256" key="11">
    <source>
        <dbReference type="ARBA" id="ARBA00024195"/>
    </source>
</evidence>
<dbReference type="GO" id="GO:0005576">
    <property type="term" value="C:extracellular region"/>
    <property type="evidence" value="ECO:0007669"/>
    <property type="project" value="UniProtKB-SubCell"/>
</dbReference>
<protein>
    <recommendedName>
        <fullName evidence="13">Peptidase S1 domain-containing protein</fullName>
    </recommendedName>
</protein>
<comment type="subcellular location">
    <subcellularLocation>
        <location evidence="1">Secreted</location>
        <location evidence="1">Extracellular space</location>
    </subcellularLocation>
</comment>
<keyword evidence="6" id="KW-0378">Hydrolase</keyword>
<evidence type="ECO:0000256" key="6">
    <source>
        <dbReference type="ARBA" id="ARBA00022801"/>
    </source>
</evidence>
<feature type="chain" id="PRO_5008128727" description="Peptidase S1 domain-containing protein" evidence="12">
    <location>
        <begin position="24"/>
        <end position="356"/>
    </location>
</feature>
<dbReference type="VEuPathDB" id="VectorBase:ACUA024720"/>
<reference evidence="15" key="1">
    <citation type="submission" date="2013-09" db="EMBL/GenBank/DDBJ databases">
        <title>The Genome Sequence of Anopheles culicifacies species A.</title>
        <authorList>
            <consortium name="The Broad Institute Genomics Platform"/>
            <person name="Neafsey D.E."/>
            <person name="Besansky N."/>
            <person name="Howell P."/>
            <person name="Walton C."/>
            <person name="Young S.K."/>
            <person name="Zeng Q."/>
            <person name="Gargeya S."/>
            <person name="Fitzgerald M."/>
            <person name="Haas B."/>
            <person name="Abouelleil A."/>
            <person name="Allen A.W."/>
            <person name="Alvarado L."/>
            <person name="Arachchi H.M."/>
            <person name="Berlin A.M."/>
            <person name="Chapman S.B."/>
            <person name="Gainer-Dewar J."/>
            <person name="Goldberg J."/>
            <person name="Griggs A."/>
            <person name="Gujja S."/>
            <person name="Hansen M."/>
            <person name="Howarth C."/>
            <person name="Imamovic A."/>
            <person name="Ireland A."/>
            <person name="Larimer J."/>
            <person name="McCowan C."/>
            <person name="Murphy C."/>
            <person name="Pearson M."/>
            <person name="Poon T.W."/>
            <person name="Priest M."/>
            <person name="Roberts A."/>
            <person name="Saif S."/>
            <person name="Shea T."/>
            <person name="Sisk P."/>
            <person name="Sykes S."/>
            <person name="Wortman J."/>
            <person name="Nusbaum C."/>
            <person name="Birren B."/>
        </authorList>
    </citation>
    <scope>NUCLEOTIDE SEQUENCE [LARGE SCALE GENOMIC DNA]</scope>
    <source>
        <strain evidence="15">A-37</strain>
    </source>
</reference>
<evidence type="ECO:0000256" key="12">
    <source>
        <dbReference type="SAM" id="SignalP"/>
    </source>
</evidence>
<evidence type="ECO:0000256" key="4">
    <source>
        <dbReference type="ARBA" id="ARBA00022670"/>
    </source>
</evidence>
<dbReference type="GO" id="GO:0006508">
    <property type="term" value="P:proteolysis"/>
    <property type="evidence" value="ECO:0007669"/>
    <property type="project" value="UniProtKB-KW"/>
</dbReference>
<evidence type="ECO:0000313" key="14">
    <source>
        <dbReference type="EnsemblMetazoa" id="ACUA024720-PA"/>
    </source>
</evidence>
<dbReference type="EMBL" id="AXCM01003556">
    <property type="status" value="NOT_ANNOTATED_CDS"/>
    <property type="molecule type" value="Genomic_DNA"/>
</dbReference>
<feature type="signal peptide" evidence="12">
    <location>
        <begin position="1"/>
        <end position="23"/>
    </location>
</feature>
<comment type="similarity">
    <text evidence="11">Belongs to the peptidase S1 family. CLIP subfamily.</text>
</comment>
<dbReference type="PANTHER" id="PTHR24256">
    <property type="entry name" value="TRYPTASE-RELATED"/>
    <property type="match status" value="1"/>
</dbReference>
<dbReference type="InterPro" id="IPR018114">
    <property type="entry name" value="TRYPSIN_HIS"/>
</dbReference>
<keyword evidence="10" id="KW-0325">Glycoprotein</keyword>
<dbReference type="AlphaFoldDB" id="A0A182MRT3"/>
<proteinExistence type="inferred from homology"/>
<dbReference type="SMART" id="SM00020">
    <property type="entry name" value="Tryp_SPc"/>
    <property type="match status" value="1"/>
</dbReference>
<evidence type="ECO:0000256" key="1">
    <source>
        <dbReference type="ARBA" id="ARBA00004239"/>
    </source>
</evidence>
<dbReference type="PROSITE" id="PS50240">
    <property type="entry name" value="TRYPSIN_DOM"/>
    <property type="match status" value="1"/>
</dbReference>
<dbReference type="EnsemblMetazoa" id="ACUA024720-RA">
    <property type="protein sequence ID" value="ACUA024720-PA"/>
    <property type="gene ID" value="ACUA024720"/>
</dbReference>
<dbReference type="InterPro" id="IPR001254">
    <property type="entry name" value="Trypsin_dom"/>
</dbReference>
<dbReference type="InterPro" id="IPR051487">
    <property type="entry name" value="Ser/Thr_Proteases_Immune/Dev"/>
</dbReference>
<feature type="domain" description="Peptidase S1" evidence="13">
    <location>
        <begin position="111"/>
        <end position="355"/>
    </location>
</feature>
<name>A0A182MRT3_9DIPT</name>
<dbReference type="GO" id="GO:0045087">
    <property type="term" value="P:innate immune response"/>
    <property type="evidence" value="ECO:0007669"/>
    <property type="project" value="UniProtKB-KW"/>
</dbReference>
<keyword evidence="8" id="KW-0391">Immunity</keyword>
<evidence type="ECO:0000256" key="2">
    <source>
        <dbReference type="ARBA" id="ARBA00022525"/>
    </source>
</evidence>
<accession>A0A182MRT3</accession>
<dbReference type="InterPro" id="IPR009003">
    <property type="entry name" value="Peptidase_S1_PA"/>
</dbReference>
<keyword evidence="4" id="KW-0645">Protease</keyword>
<dbReference type="Proteomes" id="UP000075883">
    <property type="component" value="Unassembled WGS sequence"/>
</dbReference>
<dbReference type="PROSITE" id="PS00134">
    <property type="entry name" value="TRYPSIN_HIS"/>
    <property type="match status" value="1"/>
</dbReference>
<keyword evidence="5 12" id="KW-0732">Signal</keyword>
<evidence type="ECO:0000256" key="8">
    <source>
        <dbReference type="ARBA" id="ARBA00022859"/>
    </source>
</evidence>
<dbReference type="GO" id="GO:0004252">
    <property type="term" value="F:serine-type endopeptidase activity"/>
    <property type="evidence" value="ECO:0007669"/>
    <property type="project" value="InterPro"/>
</dbReference>
<dbReference type="SUPFAM" id="SSF50494">
    <property type="entry name" value="Trypsin-like serine proteases"/>
    <property type="match status" value="1"/>
</dbReference>
<keyword evidence="15" id="KW-1185">Reference proteome</keyword>
<dbReference type="InterPro" id="IPR043504">
    <property type="entry name" value="Peptidase_S1_PA_chymotrypsin"/>
</dbReference>
<organism evidence="14 15">
    <name type="scientific">Anopheles culicifacies</name>
    <dbReference type="NCBI Taxonomy" id="139723"/>
    <lineage>
        <taxon>Eukaryota</taxon>
        <taxon>Metazoa</taxon>
        <taxon>Ecdysozoa</taxon>
        <taxon>Arthropoda</taxon>
        <taxon>Hexapoda</taxon>
        <taxon>Insecta</taxon>
        <taxon>Pterygota</taxon>
        <taxon>Neoptera</taxon>
        <taxon>Endopterygota</taxon>
        <taxon>Diptera</taxon>
        <taxon>Nematocera</taxon>
        <taxon>Culicoidea</taxon>
        <taxon>Culicidae</taxon>
        <taxon>Anophelinae</taxon>
        <taxon>Anopheles</taxon>
        <taxon>culicifacies species complex</taxon>
    </lineage>
</organism>
<sequence>MQTSTTVLSVTLLIATICQIVVAQFNECKGGDSCISINECARFGPHFNEPSKWSDSLRSEFRSRVCHREIRKGGNAYKVCCERAAAYNGNRKRGLAVLDLEGCGAYSEDRIAFGQDAKLFQYPWMALLKPKFDSFICGGTLINERYVLTAAHCVKNYDIAIVRLGEFDLRNATDCDKRGELCALPPQDIPVERAILHDSYSARRKVNDIALIRLAEAASFNDNVLPICLPVTPAMRTTQKTFFVAGWGATESAPNSEKLQFTKLSLLPNSDCLQQLLKVDPYTKLNDNQMCAIGTNLTDNCTGDSGGPLKSISISARYVQYGVVSFGLRTCGKQSAPGVYTKVENYIDWILDNLEE</sequence>
<dbReference type="Pfam" id="PF00089">
    <property type="entry name" value="Trypsin"/>
    <property type="match status" value="1"/>
</dbReference>
<dbReference type="InterPro" id="IPR001314">
    <property type="entry name" value="Peptidase_S1A"/>
</dbReference>
<evidence type="ECO:0000256" key="3">
    <source>
        <dbReference type="ARBA" id="ARBA00022588"/>
    </source>
</evidence>